<dbReference type="InterPro" id="IPR029062">
    <property type="entry name" value="Class_I_gatase-like"/>
</dbReference>
<dbReference type="InterPro" id="IPR005320">
    <property type="entry name" value="Peptidase_S51"/>
</dbReference>
<protein>
    <submittedName>
        <fullName evidence="5">Peptidase E</fullName>
    </submittedName>
</protein>
<keyword evidence="3" id="KW-0378">Hydrolase</keyword>
<comment type="similarity">
    <text evidence="1">Belongs to the peptidase S51 family.</text>
</comment>
<dbReference type="Pfam" id="PF03575">
    <property type="entry name" value="Peptidase_S51"/>
    <property type="match status" value="1"/>
</dbReference>
<dbReference type="EMBL" id="LN868938">
    <property type="protein sequence ID" value="CRY77077.1"/>
    <property type="molecule type" value="Genomic_DNA"/>
</dbReference>
<dbReference type="KEGG" id="nfr:ERS450000_02163"/>
<keyword evidence="2" id="KW-0645">Protease</keyword>
<dbReference type="SUPFAM" id="SSF52317">
    <property type="entry name" value="Class I glutamine amidotransferase-like"/>
    <property type="match status" value="1"/>
</dbReference>
<evidence type="ECO:0000313" key="5">
    <source>
        <dbReference type="EMBL" id="CRY77077.1"/>
    </source>
</evidence>
<evidence type="ECO:0000256" key="2">
    <source>
        <dbReference type="ARBA" id="ARBA00022670"/>
    </source>
</evidence>
<proteinExistence type="inferred from homology"/>
<gene>
    <name evidence="5" type="ORF">ERS450000_02163</name>
</gene>
<dbReference type="Proteomes" id="UP000057820">
    <property type="component" value="Chromosome 1"/>
</dbReference>
<dbReference type="CDD" id="cd03146">
    <property type="entry name" value="GAT1_Peptidase_E"/>
    <property type="match status" value="1"/>
</dbReference>
<evidence type="ECO:0000313" key="6">
    <source>
        <dbReference type="Proteomes" id="UP000057820"/>
    </source>
</evidence>
<dbReference type="PANTHER" id="PTHR20842">
    <property type="entry name" value="PROTEASE S51 ALPHA-ASPARTYL DIPEPTIDASE"/>
    <property type="match status" value="1"/>
</dbReference>
<dbReference type="PANTHER" id="PTHR20842:SF0">
    <property type="entry name" value="ALPHA-ASPARTYL DIPEPTIDASE"/>
    <property type="match status" value="1"/>
</dbReference>
<sequence>MVSAWKPRSVAGEADTAETTHYIGGMPAERPTILATSMGFHRARDPWQPSPVFRLAFDLAGGPSRPRLCFVTTGTGDRQTSIDAFYAAFDGTGVMTSHLALFDKPNMPNVTEHLHEQDVIWVDRGSVVNLLAVWRAHGIDEILRDCWTRGVVMGGESAGSLCWFTGGTTDSFGSMRAFADGLSLLPFSNAVHYSDRREHFRSCVAAGELPEGYTTEAGAGLHFAGTECVGAFADRKSAAAYRVVRRSDGTVTEDQLEVRRLER</sequence>
<keyword evidence="4" id="KW-0720">Serine protease</keyword>
<dbReference type="GO" id="GO:0006508">
    <property type="term" value="P:proteolysis"/>
    <property type="evidence" value="ECO:0007669"/>
    <property type="project" value="UniProtKB-KW"/>
</dbReference>
<evidence type="ECO:0000256" key="3">
    <source>
        <dbReference type="ARBA" id="ARBA00022801"/>
    </source>
</evidence>
<evidence type="ECO:0000256" key="1">
    <source>
        <dbReference type="ARBA" id="ARBA00006534"/>
    </source>
</evidence>
<dbReference type="AlphaFoldDB" id="A0A0H5NPB4"/>
<reference evidence="6" key="1">
    <citation type="submission" date="2015-03" db="EMBL/GenBank/DDBJ databases">
        <authorList>
            <consortium name="Pathogen Informatics"/>
        </authorList>
    </citation>
    <scope>NUCLEOTIDE SEQUENCE [LARGE SCALE GENOMIC DNA]</scope>
    <source>
        <strain evidence="6">NCTC11134</strain>
    </source>
</reference>
<evidence type="ECO:0000256" key="4">
    <source>
        <dbReference type="ARBA" id="ARBA00022825"/>
    </source>
</evidence>
<organism evidence="5 6">
    <name type="scientific">Nocardia farcinica</name>
    <dbReference type="NCBI Taxonomy" id="37329"/>
    <lineage>
        <taxon>Bacteria</taxon>
        <taxon>Bacillati</taxon>
        <taxon>Actinomycetota</taxon>
        <taxon>Actinomycetes</taxon>
        <taxon>Mycobacteriales</taxon>
        <taxon>Nocardiaceae</taxon>
        <taxon>Nocardia</taxon>
    </lineage>
</organism>
<dbReference type="GO" id="GO:0008236">
    <property type="term" value="F:serine-type peptidase activity"/>
    <property type="evidence" value="ECO:0007669"/>
    <property type="project" value="UniProtKB-KW"/>
</dbReference>
<dbReference type="Gene3D" id="3.40.50.880">
    <property type="match status" value="1"/>
</dbReference>
<accession>A0A0H5NPB4</accession>
<name>A0A0H5NPB4_NOCFR</name>